<gene>
    <name evidence="3" type="ORF">BDP27DRAFT_1404393</name>
</gene>
<reference evidence="3" key="1">
    <citation type="submission" date="2020-11" db="EMBL/GenBank/DDBJ databases">
        <authorList>
            <consortium name="DOE Joint Genome Institute"/>
            <person name="Ahrendt S."/>
            <person name="Riley R."/>
            <person name="Andreopoulos W."/>
            <person name="Labutti K."/>
            <person name="Pangilinan J."/>
            <person name="Ruiz-Duenas F.J."/>
            <person name="Barrasa J.M."/>
            <person name="Sanchez-Garcia M."/>
            <person name="Camarero S."/>
            <person name="Miyauchi S."/>
            <person name="Serrano A."/>
            <person name="Linde D."/>
            <person name="Babiker R."/>
            <person name="Drula E."/>
            <person name="Ayuso-Fernandez I."/>
            <person name="Pacheco R."/>
            <person name="Padilla G."/>
            <person name="Ferreira P."/>
            <person name="Barriuso J."/>
            <person name="Kellner H."/>
            <person name="Castanera R."/>
            <person name="Alfaro M."/>
            <person name="Ramirez L."/>
            <person name="Pisabarro A.G."/>
            <person name="Kuo A."/>
            <person name="Tritt A."/>
            <person name="Lipzen A."/>
            <person name="He G."/>
            <person name="Yan M."/>
            <person name="Ng V."/>
            <person name="Cullen D."/>
            <person name="Martin F."/>
            <person name="Rosso M.-N."/>
            <person name="Henrissat B."/>
            <person name="Hibbett D."/>
            <person name="Martinez A.T."/>
            <person name="Grigoriev I.V."/>
        </authorList>
    </citation>
    <scope>NUCLEOTIDE SEQUENCE</scope>
    <source>
        <strain evidence="3">AH 40177</strain>
    </source>
</reference>
<evidence type="ECO:0000313" key="4">
    <source>
        <dbReference type="Proteomes" id="UP000772434"/>
    </source>
</evidence>
<proteinExistence type="predicted"/>
<dbReference type="Proteomes" id="UP000772434">
    <property type="component" value="Unassembled WGS sequence"/>
</dbReference>
<dbReference type="OrthoDB" id="2971942at2759"/>
<name>A0A9P5PJ15_9AGAR</name>
<feature type="transmembrane region" description="Helical" evidence="1">
    <location>
        <begin position="7"/>
        <end position="27"/>
    </location>
</feature>
<dbReference type="EMBL" id="JADNRY010000088">
    <property type="protein sequence ID" value="KAF9066381.1"/>
    <property type="molecule type" value="Genomic_DNA"/>
</dbReference>
<organism evidence="3 4">
    <name type="scientific">Rhodocollybia butyracea</name>
    <dbReference type="NCBI Taxonomy" id="206335"/>
    <lineage>
        <taxon>Eukaryota</taxon>
        <taxon>Fungi</taxon>
        <taxon>Dikarya</taxon>
        <taxon>Basidiomycota</taxon>
        <taxon>Agaricomycotina</taxon>
        <taxon>Agaricomycetes</taxon>
        <taxon>Agaricomycetidae</taxon>
        <taxon>Agaricales</taxon>
        <taxon>Marasmiineae</taxon>
        <taxon>Omphalotaceae</taxon>
        <taxon>Rhodocollybia</taxon>
    </lineage>
</organism>
<evidence type="ECO:0000256" key="2">
    <source>
        <dbReference type="SAM" id="SignalP"/>
    </source>
</evidence>
<accession>A0A9P5PJ15</accession>
<keyword evidence="2" id="KW-0732">Signal</keyword>
<keyword evidence="1" id="KW-0472">Membrane</keyword>
<evidence type="ECO:0000256" key="1">
    <source>
        <dbReference type="SAM" id="Phobius"/>
    </source>
</evidence>
<protein>
    <submittedName>
        <fullName evidence="3">Uncharacterized protein</fullName>
    </submittedName>
</protein>
<feature type="transmembrane region" description="Helical" evidence="1">
    <location>
        <begin position="157"/>
        <end position="180"/>
    </location>
</feature>
<feature type="signal peptide" evidence="2">
    <location>
        <begin position="1"/>
        <end position="20"/>
    </location>
</feature>
<keyword evidence="1" id="KW-0812">Transmembrane</keyword>
<keyword evidence="1" id="KW-1133">Transmembrane helix</keyword>
<comment type="caution">
    <text evidence="3">The sequence shown here is derived from an EMBL/GenBank/DDBJ whole genome shotgun (WGS) entry which is preliminary data.</text>
</comment>
<evidence type="ECO:0000313" key="3">
    <source>
        <dbReference type="EMBL" id="KAF9066381.1"/>
    </source>
</evidence>
<sequence>MTFPHPPMFWCLHFFSLTICLTIYFASTNALLVTIPPTVVLGAATKVDFVAQSGDPASWNISNIYENGTTQIGGPFTVSGSLTYNFTREGPHFIQATAINGVQAFYTGNFFIPVSASSSTSSTSTSSLIVTVTRSCSSSAIGTGQSFSSGSTKSIDIGGIAGGVIAGVFFLATLAFFFLWRNLRKDYERYRTENEKEFMQFPVLEGSRSFVARPTKRGANNINHTLNSESSQSGFTPLVRGQNESPQLSGRFARELSQLRREVDELRFTNNVPPPVY</sequence>
<keyword evidence="4" id="KW-1185">Reference proteome</keyword>
<dbReference type="AlphaFoldDB" id="A0A9P5PJ15"/>
<feature type="chain" id="PRO_5040474090" evidence="2">
    <location>
        <begin position="21"/>
        <end position="277"/>
    </location>
</feature>